<dbReference type="InterPro" id="IPR004158">
    <property type="entry name" value="DUF247_pln"/>
</dbReference>
<dbReference type="PANTHER" id="PTHR31170:SF18">
    <property type="entry name" value="(WILD MALAYSIAN BANANA) HYPOTHETICAL PROTEIN"/>
    <property type="match status" value="1"/>
</dbReference>
<evidence type="ECO:0000313" key="3">
    <source>
        <dbReference type="Proteomes" id="UP001341281"/>
    </source>
</evidence>
<evidence type="ECO:0000313" key="2">
    <source>
        <dbReference type="EMBL" id="WVZ51369.1"/>
    </source>
</evidence>
<proteinExistence type="predicted"/>
<feature type="transmembrane region" description="Helical" evidence="1">
    <location>
        <begin position="388"/>
        <end position="412"/>
    </location>
</feature>
<keyword evidence="3" id="KW-1185">Reference proteome</keyword>
<accession>A0AAQ3PL54</accession>
<keyword evidence="1" id="KW-1133">Transmembrane helix</keyword>
<protein>
    <submittedName>
        <fullName evidence="2">Uncharacterized protein</fullName>
    </submittedName>
</protein>
<reference evidence="2 3" key="1">
    <citation type="submission" date="2024-02" db="EMBL/GenBank/DDBJ databases">
        <title>High-quality chromosome-scale genome assembly of Pensacola bahiagrass (Paspalum notatum Flugge var. saurae).</title>
        <authorList>
            <person name="Vega J.M."/>
            <person name="Podio M."/>
            <person name="Orjuela J."/>
            <person name="Siena L.A."/>
            <person name="Pessino S.C."/>
            <person name="Combes M.C."/>
            <person name="Mariac C."/>
            <person name="Albertini E."/>
            <person name="Pupilli F."/>
            <person name="Ortiz J.P.A."/>
            <person name="Leblanc O."/>
        </authorList>
    </citation>
    <scope>NUCLEOTIDE SEQUENCE [LARGE SCALE GENOMIC DNA]</scope>
    <source>
        <strain evidence="2">R1</strain>
        <tissue evidence="2">Leaf</tissue>
    </source>
</reference>
<name>A0AAQ3PL54_PASNO</name>
<keyword evidence="1" id="KW-0472">Membrane</keyword>
<dbReference type="PANTHER" id="PTHR31170">
    <property type="entry name" value="BNAC04G53230D PROTEIN"/>
    <property type="match status" value="1"/>
</dbReference>
<dbReference type="Pfam" id="PF03140">
    <property type="entry name" value="DUF247"/>
    <property type="match status" value="2"/>
</dbReference>
<dbReference type="Proteomes" id="UP001341281">
    <property type="component" value="Chromosome 01"/>
</dbReference>
<sequence>MPKDSVGGNGMLVGEGSVDTNTHSWVVKIEKLLEDANPSVEMARWKLQSIYQVTKVIKKETNEDAYQPQFVSLGPLHHGETHLQPMEEHKRRTVLHMINRSGKPIREFIAAISEVAGELQGAYGELDDKWRGVNTGRFVEVMVTDGCFLLEFIRKDEILGEGEVDDDYAPYDPIFSERRFLVWWPMIRNDMIAMENQLPLVVLQRLLAVQRGTSPSDEDINRATVARGSYNDHGPRTPCAVELDEAGIRFKMSEIDNIHAIDFENGVLSMPRLQFYEDTETIFLNLMAFEWLHPDAKHKVVCSYISFMDKVIESERDVALLRSNGLLENMIGSDKKVAKTFSVLTKLARTPDKGSRLGHVNWKVNAHCKKRRNKWRAIFVNTYLSNPWVFISLVAAIILLVATLLQTVYTIVPFYTRG</sequence>
<keyword evidence="1" id="KW-0812">Transmembrane</keyword>
<organism evidence="2 3">
    <name type="scientific">Paspalum notatum var. saurae</name>
    <dbReference type="NCBI Taxonomy" id="547442"/>
    <lineage>
        <taxon>Eukaryota</taxon>
        <taxon>Viridiplantae</taxon>
        <taxon>Streptophyta</taxon>
        <taxon>Embryophyta</taxon>
        <taxon>Tracheophyta</taxon>
        <taxon>Spermatophyta</taxon>
        <taxon>Magnoliopsida</taxon>
        <taxon>Liliopsida</taxon>
        <taxon>Poales</taxon>
        <taxon>Poaceae</taxon>
        <taxon>PACMAD clade</taxon>
        <taxon>Panicoideae</taxon>
        <taxon>Andropogonodae</taxon>
        <taxon>Paspaleae</taxon>
        <taxon>Paspalinae</taxon>
        <taxon>Paspalum</taxon>
    </lineage>
</organism>
<dbReference type="AlphaFoldDB" id="A0AAQ3PL54"/>
<dbReference type="EMBL" id="CP144745">
    <property type="protein sequence ID" value="WVZ51369.1"/>
    <property type="molecule type" value="Genomic_DNA"/>
</dbReference>
<evidence type="ECO:0000256" key="1">
    <source>
        <dbReference type="SAM" id="Phobius"/>
    </source>
</evidence>
<gene>
    <name evidence="2" type="ORF">U9M48_002521</name>
</gene>